<sequence length="47" mass="5030">MEDCIQNANVNDAELTPIPVAPWQSNATFSATETHSCNGRNGLHFAG</sequence>
<evidence type="ECO:0000313" key="1">
    <source>
        <dbReference type="EMBL" id="EMI19077.1"/>
    </source>
</evidence>
<dbReference type="AlphaFoldDB" id="M5RUK5"/>
<keyword evidence="2" id="KW-1185">Reference proteome</keyword>
<dbReference type="Proteomes" id="UP000011991">
    <property type="component" value="Unassembled WGS sequence"/>
</dbReference>
<organism evidence="1 2">
    <name type="scientific">Rhodopirellula maiorica SM1</name>
    <dbReference type="NCBI Taxonomy" id="1265738"/>
    <lineage>
        <taxon>Bacteria</taxon>
        <taxon>Pseudomonadati</taxon>
        <taxon>Planctomycetota</taxon>
        <taxon>Planctomycetia</taxon>
        <taxon>Pirellulales</taxon>
        <taxon>Pirellulaceae</taxon>
        <taxon>Novipirellula</taxon>
    </lineage>
</organism>
<gene>
    <name evidence="1" type="ORF">RMSM_03994</name>
</gene>
<evidence type="ECO:0000313" key="2">
    <source>
        <dbReference type="Proteomes" id="UP000011991"/>
    </source>
</evidence>
<comment type="caution">
    <text evidence="1">The sequence shown here is derived from an EMBL/GenBank/DDBJ whole genome shotgun (WGS) entry which is preliminary data.</text>
</comment>
<dbReference type="EMBL" id="ANOG01000575">
    <property type="protein sequence ID" value="EMI19077.1"/>
    <property type="molecule type" value="Genomic_DNA"/>
</dbReference>
<accession>M5RUK5</accession>
<reference evidence="1 2" key="1">
    <citation type="journal article" date="2013" name="Mar. Genomics">
        <title>Expression of sulfatases in Rhodopirellula baltica and the diversity of sulfatases in the genus Rhodopirellula.</title>
        <authorList>
            <person name="Wegner C.E."/>
            <person name="Richter-Heitmann T."/>
            <person name="Klindworth A."/>
            <person name="Klockow C."/>
            <person name="Richter M."/>
            <person name="Achstetter T."/>
            <person name="Glockner F.O."/>
            <person name="Harder J."/>
        </authorList>
    </citation>
    <scope>NUCLEOTIDE SEQUENCE [LARGE SCALE GENOMIC DNA]</scope>
    <source>
        <strain evidence="1 2">SM1</strain>
    </source>
</reference>
<proteinExistence type="predicted"/>
<dbReference type="PATRIC" id="fig|1265738.3.peg.3997"/>
<name>M5RUK5_9BACT</name>
<protein>
    <submittedName>
        <fullName evidence="1">Uncharacterized protein</fullName>
    </submittedName>
</protein>